<dbReference type="GO" id="GO:0006888">
    <property type="term" value="P:endoplasmic reticulum to Golgi vesicle-mediated transport"/>
    <property type="evidence" value="ECO:0007669"/>
    <property type="project" value="TreeGrafter"/>
</dbReference>
<keyword evidence="1" id="KW-0812">Transmembrane</keyword>
<protein>
    <recommendedName>
        <fullName evidence="2">Methyltransferase FkbM domain-containing protein</fullName>
    </recommendedName>
</protein>
<proteinExistence type="predicted"/>
<dbReference type="SUPFAM" id="SSF53335">
    <property type="entry name" value="S-adenosyl-L-methionine-dependent methyltransferases"/>
    <property type="match status" value="1"/>
</dbReference>
<dbReference type="GO" id="GO:0005789">
    <property type="term" value="C:endoplasmic reticulum membrane"/>
    <property type="evidence" value="ECO:0007669"/>
    <property type="project" value="TreeGrafter"/>
</dbReference>
<dbReference type="OrthoDB" id="6357215at2759"/>
<dbReference type="PANTHER" id="PTHR34009">
    <property type="entry name" value="PROTEIN STAR"/>
    <property type="match status" value="1"/>
</dbReference>
<evidence type="ECO:0000256" key="1">
    <source>
        <dbReference type="SAM" id="Phobius"/>
    </source>
</evidence>
<sequence length="327" mass="38054">MSNPNIFFTSRSSRNFWRKKTALIFLICCLLSTIFIMQFFYNSPSSMINFNDNDDRLSFDMFNPELNRFFNQTDKKWYNKKDISMFDVKLLKEIRNNWIISKFINENIHSYLNLAEPDIIEQSMGQAQIIKKIFNNKTNGFFIECGAYDGETRSNTLSLERSLGWTGLLIEADPINFRKMLKKKRRSHLSPTCLSTQPYPMSVSFLMANNIGRIHNSSENNSEKNTMDRAHHGIHVGVQCFPLASYIAALEIKTVDYFSLDIEGDEMSILKTIPFNLVDIKTLSVEFTHAENDRQEMIDYMKLQGYYVHSLVTHPNNLANDFIFVKS</sequence>
<accession>A0A834XXQ6</accession>
<dbReference type="Pfam" id="PF05050">
    <property type="entry name" value="Methyltransf_21"/>
    <property type="match status" value="1"/>
</dbReference>
<dbReference type="GO" id="GO:0031902">
    <property type="term" value="C:late endosome membrane"/>
    <property type="evidence" value="ECO:0007669"/>
    <property type="project" value="TreeGrafter"/>
</dbReference>
<dbReference type="AlphaFoldDB" id="A0A834XXQ6"/>
<dbReference type="InterPro" id="IPR006342">
    <property type="entry name" value="FkbM_mtfrase"/>
</dbReference>
<feature type="transmembrane region" description="Helical" evidence="1">
    <location>
        <begin position="21"/>
        <end position="41"/>
    </location>
</feature>
<comment type="caution">
    <text evidence="3">The sequence shown here is derived from an EMBL/GenBank/DDBJ whole genome shotgun (WGS) entry which is preliminary data.</text>
</comment>
<feature type="domain" description="Methyltransferase FkbM" evidence="2">
    <location>
        <begin position="144"/>
        <end position="306"/>
    </location>
</feature>
<dbReference type="Gene3D" id="3.40.50.150">
    <property type="entry name" value="Vaccinia Virus protein VP39"/>
    <property type="match status" value="1"/>
</dbReference>
<keyword evidence="1" id="KW-0472">Membrane</keyword>
<dbReference type="PANTHER" id="PTHR34009:SF2">
    <property type="entry name" value="PROTEIN STAR"/>
    <property type="match status" value="1"/>
</dbReference>
<gene>
    <name evidence="3" type="ORF">HCN44_004238</name>
</gene>
<organism evidence="3 4">
    <name type="scientific">Aphidius gifuensis</name>
    <name type="common">Parasitoid wasp</name>
    <dbReference type="NCBI Taxonomy" id="684658"/>
    <lineage>
        <taxon>Eukaryota</taxon>
        <taxon>Metazoa</taxon>
        <taxon>Ecdysozoa</taxon>
        <taxon>Arthropoda</taxon>
        <taxon>Hexapoda</taxon>
        <taxon>Insecta</taxon>
        <taxon>Pterygota</taxon>
        <taxon>Neoptera</taxon>
        <taxon>Endopterygota</taxon>
        <taxon>Hymenoptera</taxon>
        <taxon>Apocrita</taxon>
        <taxon>Ichneumonoidea</taxon>
        <taxon>Braconidae</taxon>
        <taxon>Aphidiinae</taxon>
        <taxon>Aphidius</taxon>
    </lineage>
</organism>
<dbReference type="GO" id="GO:0005886">
    <property type="term" value="C:plasma membrane"/>
    <property type="evidence" value="ECO:0007669"/>
    <property type="project" value="TreeGrafter"/>
</dbReference>
<reference evidence="3 4" key="1">
    <citation type="submission" date="2020-08" db="EMBL/GenBank/DDBJ databases">
        <title>Aphidius gifuensis genome sequencing and assembly.</title>
        <authorList>
            <person name="Du Z."/>
        </authorList>
    </citation>
    <scope>NUCLEOTIDE SEQUENCE [LARGE SCALE GENOMIC DNA]</scope>
    <source>
        <strain evidence="3">YNYX2018</strain>
        <tissue evidence="3">Adults</tissue>
    </source>
</reference>
<dbReference type="InterPro" id="IPR053202">
    <property type="entry name" value="EGF_Rcpt_Signaling_Reg"/>
</dbReference>
<dbReference type="EMBL" id="JACMRX010000002">
    <property type="protein sequence ID" value="KAF7994766.1"/>
    <property type="molecule type" value="Genomic_DNA"/>
</dbReference>
<keyword evidence="1" id="KW-1133">Transmembrane helix</keyword>
<dbReference type="GO" id="GO:0005794">
    <property type="term" value="C:Golgi apparatus"/>
    <property type="evidence" value="ECO:0007669"/>
    <property type="project" value="TreeGrafter"/>
</dbReference>
<keyword evidence="4" id="KW-1185">Reference proteome</keyword>
<dbReference type="InterPro" id="IPR029063">
    <property type="entry name" value="SAM-dependent_MTases_sf"/>
</dbReference>
<name>A0A834XXQ6_APHGI</name>
<dbReference type="Proteomes" id="UP000639338">
    <property type="component" value="Unassembled WGS sequence"/>
</dbReference>
<evidence type="ECO:0000313" key="4">
    <source>
        <dbReference type="Proteomes" id="UP000639338"/>
    </source>
</evidence>
<dbReference type="GO" id="GO:0016197">
    <property type="term" value="P:endosomal transport"/>
    <property type="evidence" value="ECO:0007669"/>
    <property type="project" value="TreeGrafter"/>
</dbReference>
<evidence type="ECO:0000313" key="3">
    <source>
        <dbReference type="EMBL" id="KAF7994766.1"/>
    </source>
</evidence>
<evidence type="ECO:0000259" key="2">
    <source>
        <dbReference type="Pfam" id="PF05050"/>
    </source>
</evidence>